<feature type="compositionally biased region" description="Polar residues" evidence="8">
    <location>
        <begin position="53"/>
        <end position="73"/>
    </location>
</feature>
<feature type="region of interest" description="Disordered" evidence="8">
    <location>
        <begin position="43"/>
        <end position="166"/>
    </location>
</feature>
<feature type="compositionally biased region" description="Basic and acidic residues" evidence="8">
    <location>
        <begin position="206"/>
        <end position="296"/>
    </location>
</feature>
<comment type="caution">
    <text evidence="10">The sequence shown here is derived from an EMBL/GenBank/DDBJ whole genome shotgun (WGS) entry which is preliminary data.</text>
</comment>
<evidence type="ECO:0000259" key="9">
    <source>
        <dbReference type="Pfam" id="PF03941"/>
    </source>
</evidence>
<evidence type="ECO:0000313" key="11">
    <source>
        <dbReference type="Proteomes" id="UP001465755"/>
    </source>
</evidence>
<sequence length="557" mass="61641">MAACNVDLALQKLRDVASTHLAKLLETGKDFKSWLAQHGDLASDELQHLQGPQRGSGSKANKENVSSGKSTRQGTKRGRPASKLTLPPVIEEEGPLSDQEDAAEPVAAEVEERPAVRPRRQPRRQAKAQSSEPPTEPPPKRAPASAASRDTDQEAVGSPEAYAPQLDINLVSSIRSFLPTGAAKMADGPPAKKPVRMQVKALEAAEAARRKDAGRAAERMKQKENLEQQKADRARHAQEVKARQEEEAKRRAAEAKRLEQVQQKREEEAAAQRKAREEAEKRERREKQQRLDEARQRRQLQQQQQEQAARAQPLADKKKVPAEEERKRKAAAIAQEIEMKRVKAAAAPQPAAASQHPLVSPHPLKAGTMEPPSFPARVTPAASHAPSRLQHASFAHDPVPGSAAPAPSAQVQPIAVSVAQAQASMQRKTPAADRVKQQEQSYQISPYRGSSDEESEDEETPPDKPIPSWARGKELMGQLLAQLSIDPDEVFQQRQRTCALDDMFSAPVRPQPGKRDLKERRTSTSNWIEDRVTWQEEKQYKQAMGYLKAGPAQERDK</sequence>
<dbReference type="GO" id="GO:0005634">
    <property type="term" value="C:nucleus"/>
    <property type="evidence" value="ECO:0007669"/>
    <property type="project" value="UniProtKB-SubCell"/>
</dbReference>
<dbReference type="InterPro" id="IPR005635">
    <property type="entry name" value="Inner_centromere_prot_ARK-bd"/>
</dbReference>
<feature type="compositionally biased region" description="Basic and acidic residues" evidence="8">
    <location>
        <begin position="513"/>
        <end position="524"/>
    </location>
</feature>
<evidence type="ECO:0000256" key="2">
    <source>
        <dbReference type="ARBA" id="ARBA00004186"/>
    </source>
</evidence>
<keyword evidence="5" id="KW-0159">Chromosome partition</keyword>
<feature type="compositionally biased region" description="Low complexity" evidence="8">
    <location>
        <begin position="344"/>
        <end position="353"/>
    </location>
</feature>
<dbReference type="PANTHER" id="PTHR13142">
    <property type="entry name" value="INNER CENTROMERE PROTEIN"/>
    <property type="match status" value="1"/>
</dbReference>
<name>A0AAW1NX82_9CHLO</name>
<feature type="region of interest" description="Disordered" evidence="8">
    <location>
        <begin position="502"/>
        <end position="524"/>
    </location>
</feature>
<feature type="compositionally biased region" description="Low complexity" evidence="8">
    <location>
        <begin position="398"/>
        <end position="426"/>
    </location>
</feature>
<evidence type="ECO:0000256" key="6">
    <source>
        <dbReference type="ARBA" id="ARBA00023212"/>
    </source>
</evidence>
<comment type="subcellular location">
    <subcellularLocation>
        <location evidence="2">Cytoplasm</location>
        <location evidence="2">Cytoskeleton</location>
        <location evidence="2">Spindle</location>
    </subcellularLocation>
    <subcellularLocation>
        <location evidence="1">Nucleus</location>
    </subcellularLocation>
</comment>
<evidence type="ECO:0000256" key="5">
    <source>
        <dbReference type="ARBA" id="ARBA00022829"/>
    </source>
</evidence>
<dbReference type="AlphaFoldDB" id="A0AAW1NX82"/>
<organism evidence="10 11">
    <name type="scientific">Symbiochloris irregularis</name>
    <dbReference type="NCBI Taxonomy" id="706552"/>
    <lineage>
        <taxon>Eukaryota</taxon>
        <taxon>Viridiplantae</taxon>
        <taxon>Chlorophyta</taxon>
        <taxon>core chlorophytes</taxon>
        <taxon>Trebouxiophyceae</taxon>
        <taxon>Trebouxiales</taxon>
        <taxon>Trebouxiaceae</taxon>
        <taxon>Symbiochloris</taxon>
    </lineage>
</organism>
<dbReference type="PANTHER" id="PTHR13142:SF1">
    <property type="entry name" value="INNER CENTROMERE PROTEIN"/>
    <property type="match status" value="1"/>
</dbReference>
<dbReference type="Pfam" id="PF03941">
    <property type="entry name" value="INCENP_ARK-bind"/>
    <property type="match status" value="1"/>
</dbReference>
<evidence type="ECO:0000256" key="3">
    <source>
        <dbReference type="ARBA" id="ARBA00010042"/>
    </source>
</evidence>
<dbReference type="GO" id="GO:0007059">
    <property type="term" value="P:chromosome segregation"/>
    <property type="evidence" value="ECO:0007669"/>
    <property type="project" value="UniProtKB-KW"/>
</dbReference>
<feature type="compositionally biased region" description="Basic and acidic residues" evidence="8">
    <location>
        <begin position="315"/>
        <end position="327"/>
    </location>
</feature>
<feature type="compositionally biased region" description="Low complexity" evidence="8">
    <location>
        <begin position="299"/>
        <end position="312"/>
    </location>
</feature>
<feature type="domain" description="Inner centromere protein ARK-binding" evidence="9">
    <location>
        <begin position="450"/>
        <end position="504"/>
    </location>
</feature>
<evidence type="ECO:0000256" key="1">
    <source>
        <dbReference type="ARBA" id="ARBA00004123"/>
    </source>
</evidence>
<comment type="similarity">
    <text evidence="3">Belongs to the INCENP family.</text>
</comment>
<evidence type="ECO:0000313" key="10">
    <source>
        <dbReference type="EMBL" id="KAK9798146.1"/>
    </source>
</evidence>
<dbReference type="GO" id="GO:0005819">
    <property type="term" value="C:spindle"/>
    <property type="evidence" value="ECO:0007669"/>
    <property type="project" value="UniProtKB-SubCell"/>
</dbReference>
<accession>A0AAW1NX82</accession>
<keyword evidence="4" id="KW-0963">Cytoplasm</keyword>
<keyword evidence="6" id="KW-0206">Cytoskeleton</keyword>
<evidence type="ECO:0000256" key="7">
    <source>
        <dbReference type="ARBA" id="ARBA00023242"/>
    </source>
</evidence>
<evidence type="ECO:0000256" key="4">
    <source>
        <dbReference type="ARBA" id="ARBA00022490"/>
    </source>
</evidence>
<dbReference type="EMBL" id="JALJOQ010000102">
    <property type="protein sequence ID" value="KAK9798146.1"/>
    <property type="molecule type" value="Genomic_DNA"/>
</dbReference>
<feature type="compositionally biased region" description="Acidic residues" evidence="8">
    <location>
        <begin position="90"/>
        <end position="103"/>
    </location>
</feature>
<feature type="compositionally biased region" description="Basic residues" evidence="8">
    <location>
        <begin position="116"/>
        <end position="126"/>
    </location>
</feature>
<feature type="region of interest" description="Disordered" evidence="8">
    <location>
        <begin position="203"/>
        <end position="473"/>
    </location>
</feature>
<keyword evidence="7" id="KW-0539">Nucleus</keyword>
<proteinExistence type="inferred from homology"/>
<gene>
    <name evidence="10" type="ORF">WJX73_008828</name>
</gene>
<keyword evidence="11" id="KW-1185">Reference proteome</keyword>
<protein>
    <recommendedName>
        <fullName evidence="9">Inner centromere protein ARK-binding domain-containing protein</fullName>
    </recommendedName>
</protein>
<reference evidence="10 11" key="1">
    <citation type="journal article" date="2024" name="Nat. Commun.">
        <title>Phylogenomics reveals the evolutionary origins of lichenization in chlorophyte algae.</title>
        <authorList>
            <person name="Puginier C."/>
            <person name="Libourel C."/>
            <person name="Otte J."/>
            <person name="Skaloud P."/>
            <person name="Haon M."/>
            <person name="Grisel S."/>
            <person name="Petersen M."/>
            <person name="Berrin J.G."/>
            <person name="Delaux P.M."/>
            <person name="Dal Grande F."/>
            <person name="Keller J."/>
        </authorList>
    </citation>
    <scope>NUCLEOTIDE SEQUENCE [LARGE SCALE GENOMIC DNA]</scope>
    <source>
        <strain evidence="10 11">SAG 2036</strain>
    </source>
</reference>
<evidence type="ECO:0000256" key="8">
    <source>
        <dbReference type="SAM" id="MobiDB-lite"/>
    </source>
</evidence>
<dbReference type="Proteomes" id="UP001465755">
    <property type="component" value="Unassembled WGS sequence"/>
</dbReference>